<dbReference type="SUPFAM" id="SSF48576">
    <property type="entry name" value="Terpenoid synthases"/>
    <property type="match status" value="1"/>
</dbReference>
<evidence type="ECO:0000256" key="1">
    <source>
        <dbReference type="ARBA" id="ARBA00022603"/>
    </source>
</evidence>
<accession>A0A0F7W5B0</accession>
<reference evidence="6 7" key="1">
    <citation type="submission" date="2015-02" db="EMBL/GenBank/DDBJ databases">
        <authorList>
            <person name="Gomez-Escribano P.J."/>
        </authorList>
    </citation>
    <scope>NUCLEOTIDE SEQUENCE [LARGE SCALE GENOMIC DNA]</scope>
    <source>
        <strain evidence="7">C34 (DSM 42122 / NRRL B-24963)</strain>
    </source>
</reference>
<dbReference type="PANTHER" id="PTHR44068">
    <property type="entry name" value="ZGC:194242"/>
    <property type="match status" value="1"/>
</dbReference>
<feature type="region of interest" description="Disordered" evidence="4">
    <location>
        <begin position="322"/>
        <end position="367"/>
    </location>
</feature>
<dbReference type="SUPFAM" id="SSF53335">
    <property type="entry name" value="S-adenosyl-L-methionine-dependent methyltransferases"/>
    <property type="match status" value="1"/>
</dbReference>
<dbReference type="RefSeq" id="WP_242514044.1">
    <property type="nucleotide sequence ID" value="NZ_AZSD01000516.1"/>
</dbReference>
<dbReference type="PANTHER" id="PTHR44068:SF11">
    <property type="entry name" value="GERANYL DIPHOSPHATE 2-C-METHYLTRANSFERASE"/>
    <property type="match status" value="1"/>
</dbReference>
<dbReference type="Gene3D" id="3.40.50.150">
    <property type="entry name" value="Vaccinia Virus protein VP39"/>
    <property type="match status" value="1"/>
</dbReference>
<name>A0A0F7W5B0_STRLW</name>
<dbReference type="Gene3D" id="1.10.600.10">
    <property type="entry name" value="Farnesyl Diphosphate Synthase"/>
    <property type="match status" value="1"/>
</dbReference>
<evidence type="ECO:0000256" key="3">
    <source>
        <dbReference type="ARBA" id="ARBA00022691"/>
    </source>
</evidence>
<keyword evidence="1" id="KW-0489">Methyltransferase</keyword>
<proteinExistence type="predicted"/>
<dbReference type="Proteomes" id="UP000035016">
    <property type="component" value="Chromosome Chromosome"/>
</dbReference>
<dbReference type="GO" id="GO:0008757">
    <property type="term" value="F:S-adenosylmethionine-dependent methyltransferase activity"/>
    <property type="evidence" value="ECO:0007669"/>
    <property type="project" value="InterPro"/>
</dbReference>
<dbReference type="KEGG" id="sle:sle_63990"/>
<dbReference type="InterPro" id="IPR029063">
    <property type="entry name" value="SAM-dependent_MTases_sf"/>
</dbReference>
<dbReference type="CDD" id="cd02440">
    <property type="entry name" value="AdoMet_MTases"/>
    <property type="match status" value="1"/>
</dbReference>
<dbReference type="Pfam" id="PF00494">
    <property type="entry name" value="SQS_PSY"/>
    <property type="match status" value="1"/>
</dbReference>
<evidence type="ECO:0000256" key="2">
    <source>
        <dbReference type="ARBA" id="ARBA00022679"/>
    </source>
</evidence>
<keyword evidence="2" id="KW-0808">Transferase</keyword>
<protein>
    <submittedName>
        <fullName evidence="6">Phytoene synthase</fullName>
    </submittedName>
</protein>
<dbReference type="InterPro" id="IPR008949">
    <property type="entry name" value="Isoprenoid_synthase_dom_sf"/>
</dbReference>
<gene>
    <name evidence="6" type="primary">sle_63990</name>
</gene>
<evidence type="ECO:0000313" key="7">
    <source>
        <dbReference type="Proteomes" id="UP000035016"/>
    </source>
</evidence>
<evidence type="ECO:0000259" key="5">
    <source>
        <dbReference type="SMART" id="SM00828"/>
    </source>
</evidence>
<dbReference type="AlphaFoldDB" id="A0A0F7W5B0"/>
<evidence type="ECO:0000313" key="6">
    <source>
        <dbReference type="EMBL" id="CQR65853.1"/>
    </source>
</evidence>
<evidence type="ECO:0000256" key="4">
    <source>
        <dbReference type="SAM" id="MobiDB-lite"/>
    </source>
</evidence>
<sequence>MSQRELTAAGLTSPRLRRAYAACNAYLHQRNSAAFPAIRVLLPPGKRPYWDAALAFCTHVDDILDDPATTVERRLARYSAYEQDLYRLMAGEEPVAAGQPGGMGGQLALAFQHFVRTWGIPESSVRRFMTTIRTDLEVTEYPRYVDLAEYIEGVCVQGTLWGNTLLEPRDEEAAARAAGAASFALQLTDYLQDLGEDLGDGRLYLPLEELEAFGLGRADIEQAARDRRMTPALRELVEYQVRRARRYFDEAADWWRLVDPSGCELPRQCVRLGRISLDRIERSRYDIFRLPRRVALACSAASCAEFAAGYLRKTAAAGRARGAAGRARRDGCPAPGARRRGDGPVTAPGVVGTPRYDPPLGESRERGQLGELDQGNAMYQSGIRSQEDVQELYDRASERFAALYDDNLHFGYWDDDADDSLAAATDRMTDLYIEALATTPGRRVLDVGCGTGRPALRLAGASGAEIVGISLSDGEVKRANERSLREGRERQVRFERADAMALPYGPGSFDDAWALESLGHMPDRAQALREIARVLRPGGRLVIADGYCYEGPVDAAGVALMDRLCAAFRMVPPPTLDGYADLLAAAGFTVVERRDLSPHARRSMTRLIEIMEEKSGEMAPLLEEEAFARLLETLQAAAPSDLMGYVLLTAQRH</sequence>
<dbReference type="InterPro" id="IPR013216">
    <property type="entry name" value="Methyltransf_11"/>
</dbReference>
<dbReference type="InterPro" id="IPR050447">
    <property type="entry name" value="Erg6_SMT_methyltransf"/>
</dbReference>
<dbReference type="SMART" id="SM00828">
    <property type="entry name" value="PKS_MT"/>
    <property type="match status" value="1"/>
</dbReference>
<keyword evidence="3" id="KW-0949">S-adenosyl-L-methionine</keyword>
<dbReference type="EMBL" id="LN831790">
    <property type="protein sequence ID" value="CQR65853.1"/>
    <property type="molecule type" value="Genomic_DNA"/>
</dbReference>
<organism evidence="6 7">
    <name type="scientific">Streptomyces leeuwenhoekii</name>
    <dbReference type="NCBI Taxonomy" id="1437453"/>
    <lineage>
        <taxon>Bacteria</taxon>
        <taxon>Bacillati</taxon>
        <taxon>Actinomycetota</taxon>
        <taxon>Actinomycetes</taxon>
        <taxon>Kitasatosporales</taxon>
        <taxon>Streptomycetaceae</taxon>
        <taxon>Streptomyces</taxon>
    </lineage>
</organism>
<dbReference type="Pfam" id="PF08241">
    <property type="entry name" value="Methyltransf_11"/>
    <property type="match status" value="1"/>
</dbReference>
<dbReference type="InterPro" id="IPR002060">
    <property type="entry name" value="Squ/phyt_synthse"/>
</dbReference>
<dbReference type="GO" id="GO:0032259">
    <property type="term" value="P:methylation"/>
    <property type="evidence" value="ECO:0007669"/>
    <property type="project" value="UniProtKB-KW"/>
</dbReference>
<feature type="domain" description="Polyketide synthase-like methyltransferase" evidence="5">
    <location>
        <begin position="435"/>
        <end position="639"/>
    </location>
</feature>
<dbReference type="InterPro" id="IPR020803">
    <property type="entry name" value="MeTfrase_dom"/>
</dbReference>